<name>A0A8H7W662_9HELO</name>
<evidence type="ECO:0000313" key="2">
    <source>
        <dbReference type="EMBL" id="KAG4419066.1"/>
    </source>
</evidence>
<comment type="caution">
    <text evidence="2">The sequence shown here is derived from an EMBL/GenBank/DDBJ whole genome shotgun (WGS) entry which is preliminary data.</text>
</comment>
<dbReference type="EMBL" id="JAFJYH010000113">
    <property type="protein sequence ID" value="KAG4419066.1"/>
    <property type="molecule type" value="Genomic_DNA"/>
</dbReference>
<dbReference type="InterPro" id="IPR053221">
    <property type="entry name" value="Burnettramic_acid_biosynth"/>
</dbReference>
<reference evidence="2" key="1">
    <citation type="submission" date="2021-02" db="EMBL/GenBank/DDBJ databases">
        <title>Genome sequence Cadophora malorum strain M34.</title>
        <authorList>
            <person name="Stefanovic E."/>
            <person name="Vu D."/>
            <person name="Scully C."/>
            <person name="Dijksterhuis J."/>
            <person name="Roader J."/>
            <person name="Houbraken J."/>
        </authorList>
    </citation>
    <scope>NUCLEOTIDE SEQUENCE</scope>
    <source>
        <strain evidence="2">M34</strain>
    </source>
</reference>
<feature type="compositionally biased region" description="Basic and acidic residues" evidence="1">
    <location>
        <begin position="1"/>
        <end position="11"/>
    </location>
</feature>
<protein>
    <submittedName>
        <fullName evidence="2">Uncharacterized protein</fullName>
    </submittedName>
</protein>
<evidence type="ECO:0000313" key="3">
    <source>
        <dbReference type="Proteomes" id="UP000664132"/>
    </source>
</evidence>
<feature type="region of interest" description="Disordered" evidence="1">
    <location>
        <begin position="288"/>
        <end position="313"/>
    </location>
</feature>
<proteinExistence type="predicted"/>
<dbReference type="PANTHER" id="PTHR38887:SF1">
    <property type="entry name" value="RAS MODIFICATION PROTEIN ERF4"/>
    <property type="match status" value="1"/>
</dbReference>
<dbReference type="Proteomes" id="UP000664132">
    <property type="component" value="Unassembled WGS sequence"/>
</dbReference>
<sequence length="346" mass="38509">MSVLKHNEHPQHQQISSEFEAPPPSYSIAVHQWPSRISSSSPPPTESYASSSPSRTTLIQARPCTQFKPIVIPQISASFLKGAFFSPFTRAYAPCLQDPSISISEAEFLAFLDGLNEAFIAAPAFQIASYLGMGMSFVPLHPVMFAGMGLQAAAAATSFATSWTRAKAYIQKANDEIFVPRGLRCKVLKTKKMLVAVGHQGDRLELPPLGMGEGWAGNDSGSGGFGRAGMYEDPSMRRVRALGDRVADLQTDGLPQPCVPEGWWKRVGSKEAVRRDRKMNKELMKERRKWVEETEKEGREGRRDEEKKEEKEQKVAGRVFWIVIQREEVLNQVDIPAEDVESLEAR</sequence>
<dbReference type="PANTHER" id="PTHR38887">
    <property type="entry name" value="CHROMOSOME 21, WHOLE GENOME SHOTGUN SEQUENCE"/>
    <property type="match status" value="1"/>
</dbReference>
<gene>
    <name evidence="2" type="ORF">IFR04_007758</name>
</gene>
<dbReference type="OrthoDB" id="3068835at2759"/>
<organism evidence="2 3">
    <name type="scientific">Cadophora malorum</name>
    <dbReference type="NCBI Taxonomy" id="108018"/>
    <lineage>
        <taxon>Eukaryota</taxon>
        <taxon>Fungi</taxon>
        <taxon>Dikarya</taxon>
        <taxon>Ascomycota</taxon>
        <taxon>Pezizomycotina</taxon>
        <taxon>Leotiomycetes</taxon>
        <taxon>Helotiales</taxon>
        <taxon>Ploettnerulaceae</taxon>
        <taxon>Cadophora</taxon>
    </lineage>
</organism>
<feature type="region of interest" description="Disordered" evidence="1">
    <location>
        <begin position="1"/>
        <end position="22"/>
    </location>
</feature>
<evidence type="ECO:0000256" key="1">
    <source>
        <dbReference type="SAM" id="MobiDB-lite"/>
    </source>
</evidence>
<keyword evidence="3" id="KW-1185">Reference proteome</keyword>
<dbReference type="AlphaFoldDB" id="A0A8H7W662"/>
<accession>A0A8H7W662</accession>